<evidence type="ECO:0000256" key="2">
    <source>
        <dbReference type="ARBA" id="ARBA00022576"/>
    </source>
</evidence>
<protein>
    <submittedName>
        <fullName evidence="10">Histidinol-phosphate aminotransferase</fullName>
    </submittedName>
</protein>
<dbReference type="OrthoDB" id="39225at2157"/>
<evidence type="ECO:0000256" key="7">
    <source>
        <dbReference type="ARBA" id="ARBA00029440"/>
    </source>
</evidence>
<gene>
    <name evidence="10" type="ORF">ATY89_10235</name>
    <name evidence="11" type="ORF">ATZ20_01790</name>
</gene>
<organism evidence="10 13">
    <name type="scientific">Sulfolobus acidocaldarius</name>
    <dbReference type="NCBI Taxonomy" id="2285"/>
    <lineage>
        <taxon>Archaea</taxon>
        <taxon>Thermoproteota</taxon>
        <taxon>Thermoprotei</taxon>
        <taxon>Sulfolobales</taxon>
        <taxon>Sulfolobaceae</taxon>
        <taxon>Sulfolobus</taxon>
    </lineage>
</organism>
<dbReference type="InterPro" id="IPR015424">
    <property type="entry name" value="PyrdxlP-dep_Trfase"/>
</dbReference>
<dbReference type="PaxDb" id="1435377-SUSAZ_07440"/>
<dbReference type="PANTHER" id="PTHR42885">
    <property type="entry name" value="HISTIDINOL-PHOSPHATE AMINOTRANSFERASE-RELATED"/>
    <property type="match status" value="1"/>
</dbReference>
<keyword evidence="3" id="KW-0028">Amino-acid biosynthesis</keyword>
<dbReference type="InterPro" id="IPR015422">
    <property type="entry name" value="PyrdxlP-dep_Trfase_small"/>
</dbReference>
<evidence type="ECO:0000256" key="1">
    <source>
        <dbReference type="ARBA" id="ARBA00001933"/>
    </source>
</evidence>
<accession>A0A0U3GPQ1</accession>
<keyword evidence="5 8" id="KW-0663">Pyridoxal phosphate</keyword>
<dbReference type="CDD" id="cd00609">
    <property type="entry name" value="AAT_like"/>
    <property type="match status" value="1"/>
</dbReference>
<comment type="similarity">
    <text evidence="8">Belongs to the class-II pyridoxal-phosphate-dependent aminotransferase family.</text>
</comment>
<evidence type="ECO:0000256" key="8">
    <source>
        <dbReference type="RuleBase" id="RU003693"/>
    </source>
</evidence>
<dbReference type="InterPro" id="IPR004839">
    <property type="entry name" value="Aminotransferase_I/II_large"/>
</dbReference>
<dbReference type="InterPro" id="IPR015421">
    <property type="entry name" value="PyrdxlP-dep_Trfase_major"/>
</dbReference>
<dbReference type="InterPro" id="IPR001917">
    <property type="entry name" value="Aminotrans_II_pyridoxalP_BS"/>
</dbReference>
<evidence type="ECO:0000313" key="11">
    <source>
        <dbReference type="EMBL" id="ALU30997.1"/>
    </source>
</evidence>
<reference evidence="12 13" key="1">
    <citation type="submission" date="2015-12" db="EMBL/GenBank/DDBJ databases">
        <title>A stable core within a dynamic pangenome in Sulfolobus acidocaldarius.</title>
        <authorList>
            <person name="Anderson R."/>
            <person name="Kouris A."/>
            <person name="Seward C."/>
            <person name="Campbell K."/>
            <person name="Whitaker R."/>
        </authorList>
    </citation>
    <scope>NUCLEOTIDE SEQUENCE [LARGE SCALE GENOMIC DNA]</scope>
    <source>
        <strain evidence="10 13">GG12-C01-09</strain>
        <strain evidence="11 12">NG05B_CO5_07</strain>
    </source>
</reference>
<evidence type="ECO:0000313" key="10">
    <source>
        <dbReference type="EMBL" id="ALU30280.1"/>
    </source>
</evidence>
<comment type="cofactor">
    <cofactor evidence="1 8">
        <name>pyridoxal 5'-phosphate</name>
        <dbReference type="ChEBI" id="CHEBI:597326"/>
    </cofactor>
</comment>
<proteinExistence type="inferred from homology"/>
<keyword evidence="2 10" id="KW-0032">Aminotransferase</keyword>
<evidence type="ECO:0000256" key="3">
    <source>
        <dbReference type="ARBA" id="ARBA00022605"/>
    </source>
</evidence>
<dbReference type="GO" id="GO:0004400">
    <property type="term" value="F:histidinol-phosphate transaminase activity"/>
    <property type="evidence" value="ECO:0007669"/>
    <property type="project" value="InterPro"/>
</dbReference>
<evidence type="ECO:0000313" key="12">
    <source>
        <dbReference type="Proteomes" id="UP000060043"/>
    </source>
</evidence>
<dbReference type="RefSeq" id="WP_011278389.1">
    <property type="nucleotide sequence ID" value="NZ_BHWZ01000003.1"/>
</dbReference>
<dbReference type="Proteomes" id="UP000065473">
    <property type="component" value="Chromosome"/>
</dbReference>
<sequence length="360" mass="40948">MCLIGSFIAPTDVSKLIYPWLIEAEDYAFDDIKDGIRLHLNESPYPPPLHIIQAVEKYLIYGNRYQHPELTERLRRLAAEYTKVEPENIYPTPGGDGAIRSVFYNLVQPGDKVVFNYPSYSMYNIYASVRGLKKAKINLIEDGDWWKEDNEKLLNESKDARLVVIDNPNNPTGSPMLSEDVLKELLETVKGFVMIDEAYFEFYGKSFSRLIYDYPNLMIVRTLSKAFSLASFRVGYLIANKDVIKVLMKPSTPFDISLPGLIAGITALEDPSYTKHVVAEVSKNREYLLSELRRLGLKVYNSFTNFVFVKDNRNLLSFLMAKRIAIRKPVSGYYRISVGSESDCEALIKALGELVETGNS</sequence>
<dbReference type="Pfam" id="PF00155">
    <property type="entry name" value="Aminotran_1_2"/>
    <property type="match status" value="1"/>
</dbReference>
<dbReference type="PANTHER" id="PTHR42885:SF2">
    <property type="entry name" value="HISTIDINOL-PHOSPHATE AMINOTRANSFERASE"/>
    <property type="match status" value="1"/>
</dbReference>
<comment type="pathway">
    <text evidence="7">Amino-acid biosynthesis.</text>
</comment>
<keyword evidence="6" id="KW-0368">Histidine biosynthesis</keyword>
<dbReference type="Gene3D" id="3.90.1150.10">
    <property type="entry name" value="Aspartate Aminotransferase, domain 1"/>
    <property type="match status" value="1"/>
</dbReference>
<dbReference type="NCBIfam" id="TIGR01141">
    <property type="entry name" value="hisC"/>
    <property type="match status" value="1"/>
</dbReference>
<dbReference type="GeneID" id="14552067"/>
<dbReference type="EMBL" id="CP013695">
    <property type="protein sequence ID" value="ALU30997.1"/>
    <property type="molecule type" value="Genomic_DNA"/>
</dbReference>
<name>A0A0U3GPQ1_9CREN</name>
<dbReference type="OMA" id="FAIAHEP"/>
<evidence type="ECO:0000259" key="9">
    <source>
        <dbReference type="Pfam" id="PF00155"/>
    </source>
</evidence>
<keyword evidence="4 10" id="KW-0808">Transferase</keyword>
<dbReference type="GO" id="GO:0000105">
    <property type="term" value="P:L-histidine biosynthetic process"/>
    <property type="evidence" value="ECO:0007669"/>
    <property type="project" value="UniProtKB-KW"/>
</dbReference>
<dbReference type="InterPro" id="IPR005861">
    <property type="entry name" value="HisP_aminotrans"/>
</dbReference>
<dbReference type="EMBL" id="CP013694">
    <property type="protein sequence ID" value="ALU30280.1"/>
    <property type="molecule type" value="Genomic_DNA"/>
</dbReference>
<dbReference type="GO" id="GO:0030170">
    <property type="term" value="F:pyridoxal phosphate binding"/>
    <property type="evidence" value="ECO:0007669"/>
    <property type="project" value="InterPro"/>
</dbReference>
<evidence type="ECO:0000256" key="5">
    <source>
        <dbReference type="ARBA" id="ARBA00022898"/>
    </source>
</evidence>
<dbReference type="PROSITE" id="PS00599">
    <property type="entry name" value="AA_TRANSFER_CLASS_2"/>
    <property type="match status" value="1"/>
</dbReference>
<dbReference type="AlphaFoldDB" id="A0A0U3GPQ1"/>
<dbReference type="SUPFAM" id="SSF53383">
    <property type="entry name" value="PLP-dependent transferases"/>
    <property type="match status" value="1"/>
</dbReference>
<evidence type="ECO:0000256" key="4">
    <source>
        <dbReference type="ARBA" id="ARBA00022679"/>
    </source>
</evidence>
<dbReference type="STRING" id="1435377.SUSAZ_07440"/>
<evidence type="ECO:0000313" key="13">
    <source>
        <dbReference type="Proteomes" id="UP000065473"/>
    </source>
</evidence>
<dbReference type="Proteomes" id="UP000060043">
    <property type="component" value="Chromosome"/>
</dbReference>
<evidence type="ECO:0000256" key="6">
    <source>
        <dbReference type="ARBA" id="ARBA00023102"/>
    </source>
</evidence>
<feature type="domain" description="Aminotransferase class I/classII large" evidence="9">
    <location>
        <begin position="34"/>
        <end position="351"/>
    </location>
</feature>
<dbReference type="Gene3D" id="3.40.640.10">
    <property type="entry name" value="Type I PLP-dependent aspartate aminotransferase-like (Major domain)"/>
    <property type="match status" value="1"/>
</dbReference>